<evidence type="ECO:0000313" key="3">
    <source>
        <dbReference type="Proteomes" id="UP000001307"/>
    </source>
</evidence>
<dbReference type="EMBL" id="FN653050">
    <property type="protein sequence ID" value="CBY09976.1"/>
    <property type="molecule type" value="Genomic_DNA"/>
</dbReference>
<keyword evidence="3" id="KW-1185">Reference proteome</keyword>
<accession>E4XH28</accession>
<dbReference type="InterPro" id="IPR018247">
    <property type="entry name" value="EF_Hand_1_Ca_BS"/>
</dbReference>
<evidence type="ECO:0008006" key="4">
    <source>
        <dbReference type="Google" id="ProtNLM"/>
    </source>
</evidence>
<protein>
    <recommendedName>
        <fullName evidence="4">EF-hand domain-containing protein</fullName>
    </recommendedName>
</protein>
<dbReference type="Proteomes" id="UP000011014">
    <property type="component" value="Unassembled WGS sequence"/>
</dbReference>
<dbReference type="AlphaFoldDB" id="E4XH28"/>
<evidence type="ECO:0000313" key="1">
    <source>
        <dbReference type="EMBL" id="CBY09976.1"/>
    </source>
</evidence>
<sequence>MLRRLSTSLRSQKLDAKKTLNAILDQTLCPSSHAKILKLIDSNQNGIIEPKEIYKNLEGLNKMSENLVLQLLKITEIPFQLWIYHLRQNIVPTLRI</sequence>
<dbReference type="Proteomes" id="UP000001307">
    <property type="component" value="Unassembled WGS sequence"/>
</dbReference>
<dbReference type="EMBL" id="FN655722">
    <property type="protein sequence ID" value="CBY39973.1"/>
    <property type="molecule type" value="Genomic_DNA"/>
</dbReference>
<dbReference type="PROSITE" id="PS00018">
    <property type="entry name" value="EF_HAND_1"/>
    <property type="match status" value="1"/>
</dbReference>
<proteinExistence type="predicted"/>
<organism evidence="1">
    <name type="scientific">Oikopleura dioica</name>
    <name type="common">Tunicate</name>
    <dbReference type="NCBI Taxonomy" id="34765"/>
    <lineage>
        <taxon>Eukaryota</taxon>
        <taxon>Metazoa</taxon>
        <taxon>Chordata</taxon>
        <taxon>Tunicata</taxon>
        <taxon>Appendicularia</taxon>
        <taxon>Copelata</taxon>
        <taxon>Oikopleuridae</taxon>
        <taxon>Oikopleura</taxon>
    </lineage>
</organism>
<name>E4XH28_OIKDI</name>
<dbReference type="InParanoid" id="E4XH28"/>
<gene>
    <name evidence="1" type="ORF">GSOID_T00010794001</name>
    <name evidence="2" type="ORF">GSOID_T00020575001</name>
</gene>
<reference evidence="1" key="1">
    <citation type="journal article" date="2010" name="Science">
        <title>Plasticity of animal genome architecture unmasked by rapid evolution of a pelagic tunicate.</title>
        <authorList>
            <person name="Denoeud F."/>
            <person name="Henriet S."/>
            <person name="Mungpakdee S."/>
            <person name="Aury J.M."/>
            <person name="Da Silva C."/>
            <person name="Brinkmann H."/>
            <person name="Mikhaleva J."/>
            <person name="Olsen L.C."/>
            <person name="Jubin C."/>
            <person name="Canestro C."/>
            <person name="Bouquet J.M."/>
            <person name="Danks G."/>
            <person name="Poulain J."/>
            <person name="Campsteijn C."/>
            <person name="Adamski M."/>
            <person name="Cross I."/>
            <person name="Yadetie F."/>
            <person name="Muffato M."/>
            <person name="Louis A."/>
            <person name="Butcher S."/>
            <person name="Tsagkogeorga G."/>
            <person name="Konrad A."/>
            <person name="Singh S."/>
            <person name="Jensen M.F."/>
            <person name="Cong E.H."/>
            <person name="Eikeseth-Otteraa H."/>
            <person name="Noel B."/>
            <person name="Anthouard V."/>
            <person name="Porcel B.M."/>
            <person name="Kachouri-Lafond R."/>
            <person name="Nishino A."/>
            <person name="Ugolini M."/>
            <person name="Chourrout P."/>
            <person name="Nishida H."/>
            <person name="Aasland R."/>
            <person name="Huzurbazar S."/>
            <person name="Westhof E."/>
            <person name="Delsuc F."/>
            <person name="Lehrach H."/>
            <person name="Reinhardt R."/>
            <person name="Weissenbach J."/>
            <person name="Roy S.W."/>
            <person name="Artiguenave F."/>
            <person name="Postlethwait J.H."/>
            <person name="Manak J.R."/>
            <person name="Thompson E.M."/>
            <person name="Jaillon O."/>
            <person name="Du Pasquier L."/>
            <person name="Boudinot P."/>
            <person name="Liberles D.A."/>
            <person name="Volff J.N."/>
            <person name="Philippe H."/>
            <person name="Lenhard B."/>
            <person name="Roest Crollius H."/>
            <person name="Wincker P."/>
            <person name="Chourrout D."/>
        </authorList>
    </citation>
    <scope>NUCLEOTIDE SEQUENCE [LARGE SCALE GENOMIC DNA]</scope>
</reference>
<evidence type="ECO:0000313" key="2">
    <source>
        <dbReference type="EMBL" id="CBY39973.1"/>
    </source>
</evidence>